<evidence type="ECO:0000256" key="1">
    <source>
        <dbReference type="ARBA" id="ARBA00004120"/>
    </source>
</evidence>
<evidence type="ECO:0000256" key="7">
    <source>
        <dbReference type="SAM" id="MobiDB-lite"/>
    </source>
</evidence>
<evidence type="ECO:0000256" key="6">
    <source>
        <dbReference type="ARBA" id="ARBA00023273"/>
    </source>
</evidence>
<evidence type="ECO:0000256" key="5">
    <source>
        <dbReference type="ARBA" id="ARBA00023212"/>
    </source>
</evidence>
<evidence type="ECO:0000313" key="9">
    <source>
        <dbReference type="Proteomes" id="UP000002630"/>
    </source>
</evidence>
<dbReference type="AlphaFoldDB" id="D7G922"/>
<keyword evidence="8" id="KW-0282">Flagellum</keyword>
<dbReference type="InterPro" id="IPR022088">
    <property type="entry name" value="Intraflagellar_transp_cmplxB"/>
</dbReference>
<dbReference type="GO" id="GO:0005815">
    <property type="term" value="C:microtubule organizing center"/>
    <property type="evidence" value="ECO:0007669"/>
    <property type="project" value="TreeGrafter"/>
</dbReference>
<dbReference type="PANTHER" id="PTHR13376">
    <property type="entry name" value="INTRAFLAGELLAR TRANSPORT PROTEIN 46 HOMOLOG"/>
    <property type="match status" value="1"/>
</dbReference>
<evidence type="ECO:0000256" key="4">
    <source>
        <dbReference type="ARBA" id="ARBA00023069"/>
    </source>
</evidence>
<dbReference type="GO" id="GO:0030992">
    <property type="term" value="C:intraciliary transport particle B"/>
    <property type="evidence" value="ECO:0007669"/>
    <property type="project" value="TreeGrafter"/>
</dbReference>
<dbReference type="Pfam" id="PF12317">
    <property type="entry name" value="IFT46_B_C"/>
    <property type="match status" value="1"/>
</dbReference>
<evidence type="ECO:0000256" key="3">
    <source>
        <dbReference type="ARBA" id="ARBA00022490"/>
    </source>
</evidence>
<keyword evidence="6" id="KW-0966">Cell projection</keyword>
<dbReference type="EMBL" id="FN649181">
    <property type="protein sequence ID" value="CBJ28183.1"/>
    <property type="molecule type" value="Genomic_DNA"/>
</dbReference>
<dbReference type="OrthoDB" id="2119217at2759"/>
<reference evidence="8 9" key="1">
    <citation type="journal article" date="2010" name="Nature">
        <title>The Ectocarpus genome and the independent evolution of multicellularity in brown algae.</title>
        <authorList>
            <person name="Cock J.M."/>
            <person name="Sterck L."/>
            <person name="Rouze P."/>
            <person name="Scornet D."/>
            <person name="Allen A.E."/>
            <person name="Amoutzias G."/>
            <person name="Anthouard V."/>
            <person name="Artiguenave F."/>
            <person name="Aury J.M."/>
            <person name="Badger J.H."/>
            <person name="Beszteri B."/>
            <person name="Billiau K."/>
            <person name="Bonnet E."/>
            <person name="Bothwell J.H."/>
            <person name="Bowler C."/>
            <person name="Boyen C."/>
            <person name="Brownlee C."/>
            <person name="Carrano C.J."/>
            <person name="Charrier B."/>
            <person name="Cho G.Y."/>
            <person name="Coelho S.M."/>
            <person name="Collen J."/>
            <person name="Corre E."/>
            <person name="Da Silva C."/>
            <person name="Delage L."/>
            <person name="Delaroque N."/>
            <person name="Dittami S.M."/>
            <person name="Doulbeau S."/>
            <person name="Elias M."/>
            <person name="Farnham G."/>
            <person name="Gachon C.M."/>
            <person name="Gschloessl B."/>
            <person name="Heesch S."/>
            <person name="Jabbari K."/>
            <person name="Jubin C."/>
            <person name="Kawai H."/>
            <person name="Kimura K."/>
            <person name="Kloareg B."/>
            <person name="Kupper F.C."/>
            <person name="Lang D."/>
            <person name="Le Bail A."/>
            <person name="Leblanc C."/>
            <person name="Lerouge P."/>
            <person name="Lohr M."/>
            <person name="Lopez P.J."/>
            <person name="Martens C."/>
            <person name="Maumus F."/>
            <person name="Michel G."/>
            <person name="Miranda-Saavedra D."/>
            <person name="Morales J."/>
            <person name="Moreau H."/>
            <person name="Motomura T."/>
            <person name="Nagasato C."/>
            <person name="Napoli C.A."/>
            <person name="Nelson D.R."/>
            <person name="Nyvall-Collen P."/>
            <person name="Peters A.F."/>
            <person name="Pommier C."/>
            <person name="Potin P."/>
            <person name="Poulain J."/>
            <person name="Quesneville H."/>
            <person name="Read B."/>
            <person name="Rensing S.A."/>
            <person name="Ritter A."/>
            <person name="Rousvoal S."/>
            <person name="Samanta M."/>
            <person name="Samson G."/>
            <person name="Schroeder D.C."/>
            <person name="Segurens B."/>
            <person name="Strittmatter M."/>
            <person name="Tonon T."/>
            <person name="Tregear J.W."/>
            <person name="Valentin K."/>
            <person name="von Dassow P."/>
            <person name="Yamagishi T."/>
            <person name="Van de Peer Y."/>
            <person name="Wincker P."/>
        </authorList>
    </citation>
    <scope>NUCLEOTIDE SEQUENCE [LARGE SCALE GENOMIC DNA]</scope>
    <source>
        <strain evidence="9">Ec32 / CCAP1310/4</strain>
    </source>
</reference>
<proteinExistence type="inferred from homology"/>
<dbReference type="EMBL" id="FN649735">
    <property type="protein sequence ID" value="CBJ28183.1"/>
    <property type="molecule type" value="Genomic_DNA"/>
</dbReference>
<evidence type="ECO:0000313" key="8">
    <source>
        <dbReference type="EMBL" id="CBJ28183.1"/>
    </source>
</evidence>
<dbReference type="PANTHER" id="PTHR13376:SF0">
    <property type="entry name" value="INTRAFLAGELLAR TRANSPORT PROTEIN 46 HOMOLOG"/>
    <property type="match status" value="1"/>
</dbReference>
<dbReference type="STRING" id="2880.D7G922"/>
<gene>
    <name evidence="8" type="ORF">Esi_0094_0068</name>
</gene>
<dbReference type="GO" id="GO:0042073">
    <property type="term" value="P:intraciliary transport"/>
    <property type="evidence" value="ECO:0007669"/>
    <property type="project" value="InterPro"/>
</dbReference>
<name>D7G922_ECTSI</name>
<comment type="subcellular location">
    <subcellularLocation>
        <location evidence="1">Cytoplasm</location>
        <location evidence="1">Cytoskeleton</location>
        <location evidence="1">Cilium basal body</location>
    </subcellularLocation>
</comment>
<organism evidence="8 9">
    <name type="scientific">Ectocarpus siliculosus</name>
    <name type="common">Brown alga</name>
    <name type="synonym">Conferva siliculosa</name>
    <dbReference type="NCBI Taxonomy" id="2880"/>
    <lineage>
        <taxon>Eukaryota</taxon>
        <taxon>Sar</taxon>
        <taxon>Stramenopiles</taxon>
        <taxon>Ochrophyta</taxon>
        <taxon>PX clade</taxon>
        <taxon>Phaeophyceae</taxon>
        <taxon>Ectocarpales</taxon>
        <taxon>Ectocarpaceae</taxon>
        <taxon>Ectocarpus</taxon>
    </lineage>
</organism>
<dbReference type="eggNOG" id="ENOG502QPNA">
    <property type="taxonomic scope" value="Eukaryota"/>
</dbReference>
<keyword evidence="5" id="KW-0206">Cytoskeleton</keyword>
<sequence>MADPREFSDDGSDDSGFEESVGSAERNKEQHLQNDKYDLALEVSASEADALGDGSPGEEKGERASGSDSPDARIGAAADRLGLGSSTDAPSREAARGRGSSSAQETGQDVKNDQFDAAYDLSSADEESSVDTREAADLATTQRRTIGAPPASERRPSLTATPSPVPSGTVASAVAGLSSSTMHPGGGGSDGGSDDSESGSESSSNGDERSNPIKIEGAYDPADYAHLNVSAEIKDLFQYIGRYKAHEVDLDTSLRCFVPDFIPAVGDMDAFLKVPRPDQNPDELGFKVLDEPAANQSDATVLELQLRAISKKQYGDVAVRSIENAHKNPAEIDKWIQSINDLHRTKPPPQVNYKKNMPDIELLMEAWPPEFEEIVGNVNLLTPELDMPLEDYARMVCAVMDIPVYDNIIESLHILFTTFMEFKSNAHFMQLGAAGGGASNFDYK</sequence>
<keyword evidence="4" id="KW-0969">Cilium</keyword>
<feature type="region of interest" description="Disordered" evidence="7">
    <location>
        <begin position="1"/>
        <end position="215"/>
    </location>
</feature>
<dbReference type="GO" id="GO:0031514">
    <property type="term" value="C:motile cilium"/>
    <property type="evidence" value="ECO:0007669"/>
    <property type="project" value="TreeGrafter"/>
</dbReference>
<comment type="similarity">
    <text evidence="2">Belongs to the IFT46 family.</text>
</comment>
<dbReference type="GO" id="GO:0060271">
    <property type="term" value="P:cilium assembly"/>
    <property type="evidence" value="ECO:0007669"/>
    <property type="project" value="TreeGrafter"/>
</dbReference>
<protein>
    <submittedName>
        <fullName evidence="8">Flagellar associated protein</fullName>
    </submittedName>
</protein>
<evidence type="ECO:0000256" key="2">
    <source>
        <dbReference type="ARBA" id="ARBA00007700"/>
    </source>
</evidence>
<dbReference type="Proteomes" id="UP000002630">
    <property type="component" value="Linkage Group LG10"/>
</dbReference>
<keyword evidence="3" id="KW-0963">Cytoplasm</keyword>
<keyword evidence="9" id="KW-1185">Reference proteome</keyword>
<accession>D7G922</accession>
<dbReference type="InParanoid" id="D7G922"/>
<feature type="compositionally biased region" description="Basic and acidic residues" evidence="7">
    <location>
        <begin position="25"/>
        <end position="39"/>
    </location>
</feature>